<dbReference type="InterPro" id="IPR016166">
    <property type="entry name" value="FAD-bd_PCMH"/>
</dbReference>
<dbReference type="PANTHER" id="PTHR42934:SF2">
    <property type="entry name" value="GLYCOLATE OXIDASE SUBUNIT GLCD"/>
    <property type="match status" value="1"/>
</dbReference>
<proteinExistence type="predicted"/>
<dbReference type="Pfam" id="PF01565">
    <property type="entry name" value="FAD_binding_4"/>
    <property type="match status" value="1"/>
</dbReference>
<dbReference type="InterPro" id="IPR006094">
    <property type="entry name" value="Oxid_FAD_bind_N"/>
</dbReference>
<dbReference type="InterPro" id="IPR016171">
    <property type="entry name" value="Vanillyl_alc_oxidase_C-sub2"/>
</dbReference>
<dbReference type="InterPro" id="IPR051914">
    <property type="entry name" value="FAD-linked_OxidoTrans_Type4"/>
</dbReference>
<dbReference type="FunFam" id="1.10.45.10:FF:000001">
    <property type="entry name" value="D-lactate dehydrogenase mitochondrial"/>
    <property type="match status" value="1"/>
</dbReference>
<dbReference type="EMBL" id="CAEZSX010000025">
    <property type="protein sequence ID" value="CAB4550247.1"/>
    <property type="molecule type" value="Genomic_DNA"/>
</dbReference>
<dbReference type="InterPro" id="IPR036318">
    <property type="entry name" value="FAD-bd_PCMH-like_sf"/>
</dbReference>
<organism evidence="6">
    <name type="scientific">freshwater metagenome</name>
    <dbReference type="NCBI Taxonomy" id="449393"/>
    <lineage>
        <taxon>unclassified sequences</taxon>
        <taxon>metagenomes</taxon>
        <taxon>ecological metagenomes</taxon>
    </lineage>
</organism>
<sequence length="470" mass="50069">MGYLIKGNSVTGLAENNSDVLGQLIESLGDAVLIDQASLTIARADRSGKVSSTNPLCVVEASKTDDVVTVMQIANRSNTPVVVRGGGSGLAGGAIGSAGEIVLSLAKMNRIVEISTENRWAHVEAGVINQDLNVAAQEHGLWFAPDPASRIWSTVGGNIATNAGGLLCAKYGVTREAVRELTVVMADGEVLRMGHETVKGVTGFDLVGLMVGSEGTLGVITEAKVALKPVDTYPTWTLSGSAPDIATVAKAIQETIRQGMQPSIFELIDEPCSRYISQHLGKEIPGVGSNVLIAQTDGAGAENLANQISKLWQELGIKVQIEADGEELLSFRRSMLPALNEKGNVLIEDVAVPISRLGEMLGAIREIEKEFGIEIPTVAHAGDGNLHPNFVYSGEEVPEIIWKAADAIFRKAISLGGTLTGEHGVGLLKRQWLMDELGKPQWKLQWGIKKLFDPKNILNPGKVFDPNHLV</sequence>
<gene>
    <name evidence="6" type="ORF">UFOPK1537_00264</name>
</gene>
<dbReference type="InterPro" id="IPR004113">
    <property type="entry name" value="FAD-bd_oxidored_4_C"/>
</dbReference>
<dbReference type="Pfam" id="PF02913">
    <property type="entry name" value="FAD-oxidase_C"/>
    <property type="match status" value="1"/>
</dbReference>
<evidence type="ECO:0000313" key="6">
    <source>
        <dbReference type="EMBL" id="CAB4550247.1"/>
    </source>
</evidence>
<dbReference type="AlphaFoldDB" id="A0A6J6CFV1"/>
<protein>
    <submittedName>
        <fullName evidence="6">Unannotated protein</fullName>
    </submittedName>
</protein>
<name>A0A6J6CFV1_9ZZZZ</name>
<dbReference type="SUPFAM" id="SSF55103">
    <property type="entry name" value="FAD-linked oxidases, C-terminal domain"/>
    <property type="match status" value="1"/>
</dbReference>
<dbReference type="SUPFAM" id="SSF56176">
    <property type="entry name" value="FAD-binding/transporter-associated domain-like"/>
    <property type="match status" value="1"/>
</dbReference>
<evidence type="ECO:0000256" key="3">
    <source>
        <dbReference type="ARBA" id="ARBA00022827"/>
    </source>
</evidence>
<keyword evidence="2" id="KW-0285">Flavoprotein</keyword>
<reference evidence="6" key="1">
    <citation type="submission" date="2020-05" db="EMBL/GenBank/DDBJ databases">
        <authorList>
            <person name="Chiriac C."/>
            <person name="Salcher M."/>
            <person name="Ghai R."/>
            <person name="Kavagutti S V."/>
        </authorList>
    </citation>
    <scope>NUCLEOTIDE SEQUENCE</scope>
</reference>
<dbReference type="Gene3D" id="1.10.45.10">
    <property type="entry name" value="Vanillyl-alcohol Oxidase, Chain A, domain 4"/>
    <property type="match status" value="1"/>
</dbReference>
<keyword evidence="3" id="KW-0274">FAD</keyword>
<comment type="cofactor">
    <cofactor evidence="1">
        <name>FAD</name>
        <dbReference type="ChEBI" id="CHEBI:57692"/>
    </cofactor>
</comment>
<feature type="domain" description="FAD-binding PCMH-type" evidence="5">
    <location>
        <begin position="51"/>
        <end position="230"/>
    </location>
</feature>
<evidence type="ECO:0000256" key="4">
    <source>
        <dbReference type="ARBA" id="ARBA00023002"/>
    </source>
</evidence>
<evidence type="ECO:0000256" key="1">
    <source>
        <dbReference type="ARBA" id="ARBA00001974"/>
    </source>
</evidence>
<dbReference type="Gene3D" id="3.30.70.2740">
    <property type="match status" value="1"/>
</dbReference>
<accession>A0A6J6CFV1</accession>
<dbReference type="InterPro" id="IPR016169">
    <property type="entry name" value="FAD-bd_PCMH_sub2"/>
</dbReference>
<dbReference type="Gene3D" id="3.30.465.10">
    <property type="match status" value="1"/>
</dbReference>
<dbReference type="PANTHER" id="PTHR42934">
    <property type="entry name" value="GLYCOLATE OXIDASE SUBUNIT GLCD"/>
    <property type="match status" value="1"/>
</dbReference>
<evidence type="ECO:0000256" key="2">
    <source>
        <dbReference type="ARBA" id="ARBA00022630"/>
    </source>
</evidence>
<dbReference type="PROSITE" id="PS51387">
    <property type="entry name" value="FAD_PCMH"/>
    <property type="match status" value="1"/>
</dbReference>
<dbReference type="GO" id="GO:0016491">
    <property type="term" value="F:oxidoreductase activity"/>
    <property type="evidence" value="ECO:0007669"/>
    <property type="project" value="UniProtKB-KW"/>
</dbReference>
<keyword evidence="4" id="KW-0560">Oxidoreductase</keyword>
<dbReference type="GO" id="GO:0071949">
    <property type="term" value="F:FAD binding"/>
    <property type="evidence" value="ECO:0007669"/>
    <property type="project" value="InterPro"/>
</dbReference>
<dbReference type="InterPro" id="IPR016164">
    <property type="entry name" value="FAD-linked_Oxase-like_C"/>
</dbReference>
<evidence type="ECO:0000259" key="5">
    <source>
        <dbReference type="PROSITE" id="PS51387"/>
    </source>
</evidence>